<organism evidence="5 6">
    <name type="scientific">Enterococcus aquimarinus</name>
    <dbReference type="NCBI Taxonomy" id="328396"/>
    <lineage>
        <taxon>Bacteria</taxon>
        <taxon>Bacillati</taxon>
        <taxon>Bacillota</taxon>
        <taxon>Bacilli</taxon>
        <taxon>Lactobacillales</taxon>
        <taxon>Enterococcaceae</taxon>
        <taxon>Enterococcus</taxon>
    </lineage>
</organism>
<keyword evidence="1" id="KW-0805">Transcription regulation</keyword>
<evidence type="ECO:0000256" key="3">
    <source>
        <dbReference type="ARBA" id="ARBA00023163"/>
    </source>
</evidence>
<dbReference type="PANTHER" id="PTHR43280">
    <property type="entry name" value="ARAC-FAMILY TRANSCRIPTIONAL REGULATOR"/>
    <property type="match status" value="1"/>
</dbReference>
<name>A0A1L8QNB9_9ENTE</name>
<dbReference type="InterPro" id="IPR018062">
    <property type="entry name" value="HTH_AraC-typ_CS"/>
</dbReference>
<dbReference type="GO" id="GO:0003700">
    <property type="term" value="F:DNA-binding transcription factor activity"/>
    <property type="evidence" value="ECO:0007669"/>
    <property type="project" value="InterPro"/>
</dbReference>
<dbReference type="InterPro" id="IPR018060">
    <property type="entry name" value="HTH_AraC"/>
</dbReference>
<dbReference type="InterPro" id="IPR009057">
    <property type="entry name" value="Homeodomain-like_sf"/>
</dbReference>
<keyword evidence="3" id="KW-0804">Transcription</keyword>
<reference evidence="5 6" key="1">
    <citation type="submission" date="2014-12" db="EMBL/GenBank/DDBJ databases">
        <title>Draft genome sequences of 29 type strains of Enterococci.</title>
        <authorList>
            <person name="Zhong Z."/>
            <person name="Sun Z."/>
            <person name="Liu W."/>
            <person name="Zhang W."/>
            <person name="Zhang H."/>
        </authorList>
    </citation>
    <scope>NUCLEOTIDE SEQUENCE [LARGE SCALE GENOMIC DNA]</scope>
    <source>
        <strain evidence="5 6">DSM 17690</strain>
    </source>
</reference>
<dbReference type="Gene3D" id="1.10.10.60">
    <property type="entry name" value="Homeodomain-like"/>
    <property type="match status" value="2"/>
</dbReference>
<dbReference type="Pfam" id="PF12833">
    <property type="entry name" value="HTH_18"/>
    <property type="match status" value="1"/>
</dbReference>
<dbReference type="EMBL" id="JXKD01000022">
    <property type="protein sequence ID" value="OJG09008.1"/>
    <property type="molecule type" value="Genomic_DNA"/>
</dbReference>
<evidence type="ECO:0000256" key="2">
    <source>
        <dbReference type="ARBA" id="ARBA00023125"/>
    </source>
</evidence>
<proteinExistence type="predicted"/>
<dbReference type="SMART" id="SM00342">
    <property type="entry name" value="HTH_ARAC"/>
    <property type="match status" value="1"/>
</dbReference>
<dbReference type="PANTHER" id="PTHR43280:SF27">
    <property type="entry name" value="TRANSCRIPTIONAL REGULATOR MTLR"/>
    <property type="match status" value="1"/>
</dbReference>
<accession>A0A1L8QNB9</accession>
<dbReference type="Proteomes" id="UP000182149">
    <property type="component" value="Unassembled WGS sequence"/>
</dbReference>
<evidence type="ECO:0000313" key="6">
    <source>
        <dbReference type="Proteomes" id="UP000182149"/>
    </source>
</evidence>
<dbReference type="PROSITE" id="PS01124">
    <property type="entry name" value="HTH_ARAC_FAMILY_2"/>
    <property type="match status" value="1"/>
</dbReference>
<dbReference type="STRING" id="328396.RU93_GL001252"/>
<evidence type="ECO:0000256" key="1">
    <source>
        <dbReference type="ARBA" id="ARBA00023015"/>
    </source>
</evidence>
<dbReference type="AlphaFoldDB" id="A0A1L8QNB9"/>
<evidence type="ECO:0000259" key="4">
    <source>
        <dbReference type="PROSITE" id="PS01124"/>
    </source>
</evidence>
<protein>
    <recommendedName>
        <fullName evidence="4">HTH araC/xylS-type domain-containing protein</fullName>
    </recommendedName>
</protein>
<dbReference type="PROSITE" id="PS00041">
    <property type="entry name" value="HTH_ARAC_FAMILY_1"/>
    <property type="match status" value="1"/>
</dbReference>
<keyword evidence="2" id="KW-0238">DNA-binding</keyword>
<sequence length="727" mass="82998">MFLLPFSIVSFIWYRTSTTSINDQIDLSAKNQLIQVQSIMSGNLSQLDLITKQMTYNPSLTEKMATHPYYATEMIKELQRYKIYSNLIEELYIYFYDQPNKLYSASGQMDFSTFIERRYDLFVFEEKGLRESLSTNVPLIYTVPKVSFDDSLGLMSYFVPLTSAEGSPYGTVMYTMKMLDIQRALEKAIDQESGKVLMLDKHYRLLAASTMDDIPEMMYRPLQVEALLKEESKKTSEGEFRISTVQDEDFGITYAALTNGSLALKDVKKTQLRSLTIVMFLLASGVVVVIFIGRRQYQPIHELEKLMEQQMGDASGDEELDSLDKIGNHVVTFLKQNKELHQEIKRQTPLAREQVLRKLLMGRFKDNQEIDLLLQAVNVKLYSHGYFVMLVDTKMVTTTTSIQNQEFLMSFLDDLSGENYQAYGSELLSSQAIALLVSLGKNSDPQKVVKEIVAKIVLENVVAPTVGVGGVVKELSAVNLSYIEGLAALEYHTISGLPNQILFFNDIKHTKKKETFSYPTEEQLKLRQSLQQGNYEIAEETIHELVQKGIKEQPTIAGMKLYSYYLLNSVVTSGVEIVGQDFFQEAEAAADFSNIFELEKELLAMSKRICCVVQKNPKNQESQLQKDIFSYMDAHYTSQEFSLEQVAEEFDVSVSYLSRFIKKESGVTFSKYVQDRRLEKIKRDLIETGAPIKDIITAAGYYDVSNYTRKFKTIVGMTPGQFREKNR</sequence>
<evidence type="ECO:0000313" key="5">
    <source>
        <dbReference type="EMBL" id="OJG09008.1"/>
    </source>
</evidence>
<dbReference type="SUPFAM" id="SSF46689">
    <property type="entry name" value="Homeodomain-like"/>
    <property type="match status" value="1"/>
</dbReference>
<gene>
    <name evidence="5" type="ORF">RU93_GL001252</name>
</gene>
<comment type="caution">
    <text evidence="5">The sequence shown here is derived from an EMBL/GenBank/DDBJ whole genome shotgun (WGS) entry which is preliminary data.</text>
</comment>
<dbReference type="GO" id="GO:0043565">
    <property type="term" value="F:sequence-specific DNA binding"/>
    <property type="evidence" value="ECO:0007669"/>
    <property type="project" value="InterPro"/>
</dbReference>
<keyword evidence="6" id="KW-1185">Reference proteome</keyword>
<feature type="domain" description="HTH araC/xylS-type" evidence="4">
    <location>
        <begin position="626"/>
        <end position="725"/>
    </location>
</feature>